<keyword evidence="3" id="KW-1185">Reference proteome</keyword>
<dbReference type="GO" id="GO:0008168">
    <property type="term" value="F:methyltransferase activity"/>
    <property type="evidence" value="ECO:0007669"/>
    <property type="project" value="UniProtKB-KW"/>
</dbReference>
<gene>
    <name evidence="2" type="ORF">ABIC55_004392</name>
</gene>
<name>A0ABV2KGU3_SPOPS</name>
<comment type="caution">
    <text evidence="2">The sequence shown here is derived from an EMBL/GenBank/DDBJ whole genome shotgun (WGS) entry which is preliminary data.</text>
</comment>
<dbReference type="Gene3D" id="3.40.50.150">
    <property type="entry name" value="Vaccinia Virus protein VP39"/>
    <property type="match status" value="1"/>
</dbReference>
<dbReference type="EMBL" id="JBEPME010000009">
    <property type="protein sequence ID" value="MET3659253.1"/>
    <property type="molecule type" value="Genomic_DNA"/>
</dbReference>
<sequence>MTDKMEFDKEMAAEYDRGVRRTLPTYDSMFKLVQAYLRANIIQQESVLIIGAGGGNELATLGPTNPEWTFTAVDPAPPMLDFARMKAIDLKIDDRVEFIEGTVDDVTEEKLFGAATCMLVLHFIEDIDEKRILLKKIRHHLSPGAPFVMASMYGNPSDPSFNELFALWKAYWLDSTNLTETEVNEMEKTVRKLSFIPEEEIVRLLREDGFGNIAKFFTTNMFGGWICKAE</sequence>
<protein>
    <submittedName>
        <fullName evidence="2">tRNA (Cmo5U34)-methyltransferase</fullName>
        <ecNumber evidence="2">2.1.1.-</ecNumber>
    </submittedName>
</protein>
<dbReference type="EC" id="2.1.1.-" evidence="2"/>
<dbReference type="InterPro" id="IPR013217">
    <property type="entry name" value="Methyltransf_12"/>
</dbReference>
<evidence type="ECO:0000259" key="1">
    <source>
        <dbReference type="Pfam" id="PF08242"/>
    </source>
</evidence>
<keyword evidence="2" id="KW-0489">Methyltransferase</keyword>
<proteinExistence type="predicted"/>
<feature type="domain" description="Methyltransferase type 12" evidence="1">
    <location>
        <begin position="48"/>
        <end position="146"/>
    </location>
</feature>
<dbReference type="Proteomes" id="UP001549104">
    <property type="component" value="Unassembled WGS sequence"/>
</dbReference>
<keyword evidence="2" id="KW-0808">Transferase</keyword>
<dbReference type="CDD" id="cd02440">
    <property type="entry name" value="AdoMet_MTases"/>
    <property type="match status" value="1"/>
</dbReference>
<accession>A0ABV2KGU3</accession>
<dbReference type="InterPro" id="IPR029063">
    <property type="entry name" value="SAM-dependent_MTases_sf"/>
</dbReference>
<dbReference type="RefSeq" id="WP_354314741.1">
    <property type="nucleotide sequence ID" value="NZ_JBEPME010000009.1"/>
</dbReference>
<reference evidence="2 3" key="1">
    <citation type="submission" date="2024-06" db="EMBL/GenBank/DDBJ databases">
        <title>Sorghum-associated microbial communities from plants grown in Nebraska, USA.</title>
        <authorList>
            <person name="Schachtman D."/>
        </authorList>
    </citation>
    <scope>NUCLEOTIDE SEQUENCE [LARGE SCALE GENOMIC DNA]</scope>
    <source>
        <strain evidence="2 3">1288</strain>
    </source>
</reference>
<dbReference type="GO" id="GO:0032259">
    <property type="term" value="P:methylation"/>
    <property type="evidence" value="ECO:0007669"/>
    <property type="project" value="UniProtKB-KW"/>
</dbReference>
<dbReference type="SUPFAM" id="SSF53335">
    <property type="entry name" value="S-adenosyl-L-methionine-dependent methyltransferases"/>
    <property type="match status" value="1"/>
</dbReference>
<organism evidence="2 3">
    <name type="scientific">Sporosarcina psychrophila</name>
    <name type="common">Bacillus psychrophilus</name>
    <dbReference type="NCBI Taxonomy" id="1476"/>
    <lineage>
        <taxon>Bacteria</taxon>
        <taxon>Bacillati</taxon>
        <taxon>Bacillota</taxon>
        <taxon>Bacilli</taxon>
        <taxon>Bacillales</taxon>
        <taxon>Caryophanaceae</taxon>
        <taxon>Sporosarcina</taxon>
    </lineage>
</organism>
<evidence type="ECO:0000313" key="2">
    <source>
        <dbReference type="EMBL" id="MET3659253.1"/>
    </source>
</evidence>
<dbReference type="Pfam" id="PF08242">
    <property type="entry name" value="Methyltransf_12"/>
    <property type="match status" value="1"/>
</dbReference>
<evidence type="ECO:0000313" key="3">
    <source>
        <dbReference type="Proteomes" id="UP001549104"/>
    </source>
</evidence>